<feature type="transmembrane region" description="Helical" evidence="15">
    <location>
        <begin position="226"/>
        <end position="249"/>
    </location>
</feature>
<dbReference type="GO" id="GO:0019432">
    <property type="term" value="P:triglyceride biosynthetic process"/>
    <property type="evidence" value="ECO:0007669"/>
    <property type="project" value="TreeGrafter"/>
</dbReference>
<evidence type="ECO:0000256" key="13">
    <source>
        <dbReference type="ARBA" id="ARBA00025707"/>
    </source>
</evidence>
<evidence type="ECO:0000313" key="17">
    <source>
        <dbReference type="EMBL" id="OAD52088.1"/>
    </source>
</evidence>
<feature type="transmembrane region" description="Helical" evidence="15">
    <location>
        <begin position="720"/>
        <end position="740"/>
    </location>
</feature>
<dbReference type="SMART" id="SM00563">
    <property type="entry name" value="PlsC"/>
    <property type="match status" value="2"/>
</dbReference>
<dbReference type="EMBL" id="KQ777390">
    <property type="protein sequence ID" value="OAD52088.1"/>
    <property type="molecule type" value="Genomic_DNA"/>
</dbReference>
<feature type="transmembrane region" description="Helical" evidence="15">
    <location>
        <begin position="761"/>
        <end position="780"/>
    </location>
</feature>
<evidence type="ECO:0000256" key="9">
    <source>
        <dbReference type="ARBA" id="ARBA00023136"/>
    </source>
</evidence>
<keyword evidence="4" id="KW-0444">Lipid biosynthesis</keyword>
<evidence type="ECO:0000259" key="16">
    <source>
        <dbReference type="SMART" id="SM00563"/>
    </source>
</evidence>
<dbReference type="CDD" id="cd07991">
    <property type="entry name" value="LPLAT_LPCAT1-like"/>
    <property type="match status" value="2"/>
</dbReference>
<accession>A0A310SEN5</accession>
<reference evidence="17 18" key="1">
    <citation type="submission" date="2015-07" db="EMBL/GenBank/DDBJ databases">
        <title>The genome of Eufriesea mexicana.</title>
        <authorList>
            <person name="Pan H."/>
            <person name="Kapheim K."/>
        </authorList>
    </citation>
    <scope>NUCLEOTIDE SEQUENCE [LARGE SCALE GENOMIC DNA]</scope>
    <source>
        <strain evidence="17">0111107269</strain>
        <tissue evidence="17">Whole body</tissue>
    </source>
</reference>
<feature type="transmembrane region" description="Helical" evidence="15">
    <location>
        <begin position="6"/>
        <end position="30"/>
    </location>
</feature>
<name>A0A310SEN5_9HYME</name>
<dbReference type="GO" id="GO:0004366">
    <property type="term" value="F:glycerol-3-phosphate O-acyltransferase activity"/>
    <property type="evidence" value="ECO:0007669"/>
    <property type="project" value="TreeGrafter"/>
</dbReference>
<dbReference type="GO" id="GO:0016020">
    <property type="term" value="C:membrane"/>
    <property type="evidence" value="ECO:0007669"/>
    <property type="project" value="UniProtKB-SubCell"/>
</dbReference>
<dbReference type="Proteomes" id="UP000250275">
    <property type="component" value="Unassembled WGS sequence"/>
</dbReference>
<dbReference type="GO" id="GO:0008654">
    <property type="term" value="P:phospholipid biosynthetic process"/>
    <property type="evidence" value="ECO:0007669"/>
    <property type="project" value="UniProtKB-KW"/>
</dbReference>
<feature type="region of interest" description="Disordered" evidence="14">
    <location>
        <begin position="1010"/>
        <end position="1029"/>
    </location>
</feature>
<evidence type="ECO:0000256" key="14">
    <source>
        <dbReference type="SAM" id="MobiDB-lite"/>
    </source>
</evidence>
<sequence length="1029" mass="118940">MAPLWLVVSLAISLFLTPFLMFLLAIIFLASIGKLFGVRRLYIRLLLALFEYGRQNIESVKKRNGTWNENNEDVDEEYESRHVEKQNVQNWKTENKMQNGMLSNNVIARSTDLILVPEPEMQNHKNHLEETKTKSSQTVGENETLIRNDSFETLKREFTPAICLDYIKAGVEAIIEDEVTSRFEAEELKNWNLLTRTNRHYEFISWKLTVIWMCGFFMRYCFLLPLRIFICFVGVLYIINATFLIGLLSNGFIKQWTYNKASLLAFKIMSQSLSAAITIHNPEYKPKPGGMCVANHTSTIDACILSTQTTFSLEESSFLRCKAYGLQVMWLTVCTAVVGYVPEGSFKRWLNYKVSVMCFGVLSSALSSVTTYHNPENRPVRGICVANHTSPIDVLILMCDNCYSLIGQRHGGFLGILQRALARASPHIWFERSEVKDREAVTKRLKKHVSDPTNPPILIFPEGTCINNTSVMQFKKGSFEVGGVIYPVAIKYDPRFGDAFWNSSRYSMMQYLYMTMSSWAIVCDVWYLPPMYRNEGESAIDFANRYGRQNIESVKKRNGTWNENNEDVDEEYESRHVEKQNVQNWKTENKMQNGMLSNNVIARSTDLILVPEPEMQNHKNHLEETKAESSQTVGENETLIRNDSFETLKREFTPAICLDYIKAGVEAIIEDEVTSRFEAEELKNWNLLTRTNRHYEFISWKLTVIWMCGFVMRYCFLLPLRIFICFIGVSLLYPLYLTILNLLQLMRLSWNCPNYTLQRFCICKLVMWLTVCTAVVGYVPEGSFKRWLNYKVSVMCFGVLSSALSSVITYHNPENRPVRGICVANHTSPIDVLILMCDNCYSLIGQRHGGFLGILQRALARASPHIWFERSEVKDREAVTKRLKKHVSDPTNPPILIFPEGTCINNTSVMQFKKGSFEVGGVIYPVAIKYDPRFGDAFWNSSRYSMMQYLYMTMSSWAIVCDVWYLPPMYRNEGESAIDFANRVKSVIARQEIDTLKLFFRDGQLKRMKPKKEWREKQQEELSKRLKVE</sequence>
<keyword evidence="12 17" id="KW-0012">Acyltransferase</keyword>
<comment type="pathway">
    <text evidence="13">Phospholipid metabolism.</text>
</comment>
<dbReference type="OrthoDB" id="10051137at2759"/>
<evidence type="ECO:0000256" key="3">
    <source>
        <dbReference type="ARBA" id="ARBA00008655"/>
    </source>
</evidence>
<evidence type="ECO:0000256" key="10">
    <source>
        <dbReference type="ARBA" id="ARBA00023209"/>
    </source>
</evidence>
<comment type="subcellular location">
    <subcellularLocation>
        <location evidence="1">Membrane</location>
    </subcellularLocation>
</comment>
<gene>
    <name evidence="17" type="ORF">WN48_03043</name>
</gene>
<evidence type="ECO:0000256" key="1">
    <source>
        <dbReference type="ARBA" id="ARBA00004370"/>
    </source>
</evidence>
<evidence type="ECO:0000256" key="5">
    <source>
        <dbReference type="ARBA" id="ARBA00022679"/>
    </source>
</evidence>
<dbReference type="InterPro" id="IPR002123">
    <property type="entry name" value="Plipid/glycerol_acylTrfase"/>
</dbReference>
<dbReference type="Pfam" id="PF01553">
    <property type="entry name" value="Acyltransferase"/>
    <property type="match status" value="2"/>
</dbReference>
<protein>
    <submittedName>
        <fullName evidence="17">Glycerol-3-phosphate acyltransferase 3</fullName>
    </submittedName>
</protein>
<dbReference type="PANTHER" id="PTHR23063">
    <property type="entry name" value="PHOSPHOLIPID ACYLTRANSFERASE"/>
    <property type="match status" value="1"/>
</dbReference>
<evidence type="ECO:0000256" key="6">
    <source>
        <dbReference type="ARBA" id="ARBA00022692"/>
    </source>
</evidence>
<evidence type="ECO:0000256" key="7">
    <source>
        <dbReference type="ARBA" id="ARBA00022989"/>
    </source>
</evidence>
<dbReference type="PANTHER" id="PTHR23063:SF2">
    <property type="entry name" value="GLYCEROL-3-PHOSPHATE ACYLTRANSFERASE 4, ISOFORM D-RELATED"/>
    <property type="match status" value="1"/>
</dbReference>
<keyword evidence="18" id="KW-1185">Reference proteome</keyword>
<evidence type="ECO:0000313" key="18">
    <source>
        <dbReference type="Proteomes" id="UP000250275"/>
    </source>
</evidence>
<dbReference type="AlphaFoldDB" id="A0A310SEN5"/>
<keyword evidence="9 15" id="KW-0472">Membrane</keyword>
<evidence type="ECO:0000256" key="2">
    <source>
        <dbReference type="ARBA" id="ARBA00005189"/>
    </source>
</evidence>
<feature type="domain" description="Phospholipid/glycerol acyltransferase" evidence="16">
    <location>
        <begin position="820"/>
        <end position="931"/>
    </location>
</feature>
<keyword evidence="11" id="KW-1208">Phospholipid metabolism</keyword>
<keyword evidence="5 17" id="KW-0808">Transferase</keyword>
<comment type="similarity">
    <text evidence="3">Belongs to the 1-acyl-sn-glycerol-3-phosphate acyltransferase family.</text>
</comment>
<keyword evidence="6 15" id="KW-0812">Transmembrane</keyword>
<proteinExistence type="inferred from homology"/>
<dbReference type="InterPro" id="IPR045252">
    <property type="entry name" value="LPCAT1-like"/>
</dbReference>
<evidence type="ECO:0000256" key="8">
    <source>
        <dbReference type="ARBA" id="ARBA00023098"/>
    </source>
</evidence>
<keyword evidence="8" id="KW-0443">Lipid metabolism</keyword>
<evidence type="ECO:0000256" key="11">
    <source>
        <dbReference type="ARBA" id="ARBA00023264"/>
    </source>
</evidence>
<dbReference type="SUPFAM" id="SSF69593">
    <property type="entry name" value="Glycerol-3-phosphate (1)-acyltransferase"/>
    <property type="match status" value="2"/>
</dbReference>
<keyword evidence="10" id="KW-0594">Phospholipid biosynthesis</keyword>
<feature type="domain" description="Phospholipid/glycerol acyltransferase" evidence="16">
    <location>
        <begin position="382"/>
        <end position="493"/>
    </location>
</feature>
<evidence type="ECO:0000256" key="4">
    <source>
        <dbReference type="ARBA" id="ARBA00022516"/>
    </source>
</evidence>
<dbReference type="GO" id="GO:0005783">
    <property type="term" value="C:endoplasmic reticulum"/>
    <property type="evidence" value="ECO:0007669"/>
    <property type="project" value="TreeGrafter"/>
</dbReference>
<keyword evidence="7 15" id="KW-1133">Transmembrane helix</keyword>
<evidence type="ECO:0000256" key="15">
    <source>
        <dbReference type="SAM" id="Phobius"/>
    </source>
</evidence>
<organism evidence="17 18">
    <name type="scientific">Eufriesea mexicana</name>
    <dbReference type="NCBI Taxonomy" id="516756"/>
    <lineage>
        <taxon>Eukaryota</taxon>
        <taxon>Metazoa</taxon>
        <taxon>Ecdysozoa</taxon>
        <taxon>Arthropoda</taxon>
        <taxon>Hexapoda</taxon>
        <taxon>Insecta</taxon>
        <taxon>Pterygota</taxon>
        <taxon>Neoptera</taxon>
        <taxon>Endopterygota</taxon>
        <taxon>Hymenoptera</taxon>
        <taxon>Apocrita</taxon>
        <taxon>Aculeata</taxon>
        <taxon>Apoidea</taxon>
        <taxon>Anthophila</taxon>
        <taxon>Apidae</taxon>
        <taxon>Eufriesea</taxon>
    </lineage>
</organism>
<evidence type="ECO:0000256" key="12">
    <source>
        <dbReference type="ARBA" id="ARBA00023315"/>
    </source>
</evidence>
<comment type="pathway">
    <text evidence="2">Lipid metabolism.</text>
</comment>